<proteinExistence type="predicted"/>
<dbReference type="AlphaFoldDB" id="A0A4U1JLZ7"/>
<comment type="caution">
    <text evidence="2">The sequence shown here is derived from an EMBL/GenBank/DDBJ whole genome shotgun (WGS) entry which is preliminary data.</text>
</comment>
<name>A0A4U1JLZ7_RHOCA</name>
<reference evidence="2 3" key="1">
    <citation type="submission" date="2019-04" db="EMBL/GenBank/DDBJ databases">
        <title>Draft Whole-Genome sequence of the purple photosynthetic bacterium Rhodobacter capsulatus SP108 with an indigenous class A beta-lactamase.</title>
        <authorList>
            <person name="Robertson S."/>
            <person name="Meyer T.E."/>
            <person name="Kyndt J.A."/>
        </authorList>
    </citation>
    <scope>NUCLEOTIDE SEQUENCE [LARGE SCALE GENOMIC DNA]</scope>
    <source>
        <strain evidence="2 3">SP108</strain>
    </source>
</reference>
<dbReference type="EMBL" id="SWJZ01000090">
    <property type="protein sequence ID" value="TKD15367.1"/>
    <property type="molecule type" value="Genomic_DNA"/>
</dbReference>
<accession>A0A4U1JLZ7</accession>
<dbReference type="Proteomes" id="UP000310597">
    <property type="component" value="Unassembled WGS sequence"/>
</dbReference>
<dbReference type="RefSeq" id="WP_136908830.1">
    <property type="nucleotide sequence ID" value="NZ_SWJZ01000090.1"/>
</dbReference>
<protein>
    <submittedName>
        <fullName evidence="2">Uncharacterized protein</fullName>
    </submittedName>
</protein>
<sequence>MRVLVTCDLQPFGGKADHLAQKNGVWGLLHKVAEGHHLGGPLGPGGRKQPDAGRPMGDQAGLI</sequence>
<evidence type="ECO:0000313" key="2">
    <source>
        <dbReference type="EMBL" id="TKD15367.1"/>
    </source>
</evidence>
<evidence type="ECO:0000313" key="3">
    <source>
        <dbReference type="Proteomes" id="UP000310597"/>
    </source>
</evidence>
<feature type="region of interest" description="Disordered" evidence="1">
    <location>
        <begin position="37"/>
        <end position="63"/>
    </location>
</feature>
<evidence type="ECO:0000256" key="1">
    <source>
        <dbReference type="SAM" id="MobiDB-lite"/>
    </source>
</evidence>
<organism evidence="2 3">
    <name type="scientific">Rhodobacter capsulatus</name>
    <name type="common">Rhodopseudomonas capsulata</name>
    <dbReference type="NCBI Taxonomy" id="1061"/>
    <lineage>
        <taxon>Bacteria</taxon>
        <taxon>Pseudomonadati</taxon>
        <taxon>Pseudomonadota</taxon>
        <taxon>Alphaproteobacteria</taxon>
        <taxon>Rhodobacterales</taxon>
        <taxon>Rhodobacter group</taxon>
        <taxon>Rhodobacter</taxon>
    </lineage>
</organism>
<gene>
    <name evidence="2" type="ORF">FBT96_17240</name>
</gene>